<dbReference type="InterPro" id="IPR036890">
    <property type="entry name" value="HATPase_C_sf"/>
</dbReference>
<evidence type="ECO:0000256" key="7">
    <source>
        <dbReference type="ARBA" id="ARBA00022840"/>
    </source>
</evidence>
<evidence type="ECO:0000256" key="1">
    <source>
        <dbReference type="ARBA" id="ARBA00000085"/>
    </source>
</evidence>
<evidence type="ECO:0000256" key="2">
    <source>
        <dbReference type="ARBA" id="ARBA00012438"/>
    </source>
</evidence>
<evidence type="ECO:0000256" key="4">
    <source>
        <dbReference type="ARBA" id="ARBA00022679"/>
    </source>
</evidence>
<protein>
    <recommendedName>
        <fullName evidence="2">histidine kinase</fullName>
        <ecNumber evidence="2">2.7.13.3</ecNumber>
    </recommendedName>
</protein>
<feature type="region of interest" description="Disordered" evidence="8">
    <location>
        <begin position="366"/>
        <end position="385"/>
    </location>
</feature>
<dbReference type="GO" id="GO:0004673">
    <property type="term" value="F:protein histidine kinase activity"/>
    <property type="evidence" value="ECO:0007669"/>
    <property type="project" value="UniProtKB-EC"/>
</dbReference>
<evidence type="ECO:0000313" key="12">
    <source>
        <dbReference type="Proteomes" id="UP001589789"/>
    </source>
</evidence>
<feature type="domain" description="Histidine kinase/HSP90-like ATPase" evidence="10">
    <location>
        <begin position="321"/>
        <end position="418"/>
    </location>
</feature>
<dbReference type="Pfam" id="PF07568">
    <property type="entry name" value="HisKA_2"/>
    <property type="match status" value="1"/>
</dbReference>
<keyword evidence="3" id="KW-0597">Phosphoprotein</keyword>
<dbReference type="Gene3D" id="3.30.450.40">
    <property type="match status" value="1"/>
</dbReference>
<dbReference type="PANTHER" id="PTHR41523">
    <property type="entry name" value="TWO-COMPONENT SYSTEM SENSOR PROTEIN"/>
    <property type="match status" value="1"/>
</dbReference>
<dbReference type="EMBL" id="JBHLVZ010000083">
    <property type="protein sequence ID" value="MFC0388275.1"/>
    <property type="molecule type" value="Genomic_DNA"/>
</dbReference>
<reference evidence="11 12" key="1">
    <citation type="submission" date="2024-09" db="EMBL/GenBank/DDBJ databases">
        <authorList>
            <person name="Sun Q."/>
            <person name="Mori K."/>
        </authorList>
    </citation>
    <scope>NUCLEOTIDE SEQUENCE [LARGE SCALE GENOMIC DNA]</scope>
    <source>
        <strain evidence="11 12">CCM 7468</strain>
    </source>
</reference>
<name>A0ABV6IXE8_9PROT</name>
<dbReference type="Gene3D" id="3.30.565.10">
    <property type="entry name" value="Histidine kinase-like ATPase, C-terminal domain"/>
    <property type="match status" value="1"/>
</dbReference>
<organism evidence="11 12">
    <name type="scientific">Muricoccus vinaceus</name>
    <dbReference type="NCBI Taxonomy" id="424704"/>
    <lineage>
        <taxon>Bacteria</taxon>
        <taxon>Pseudomonadati</taxon>
        <taxon>Pseudomonadota</taxon>
        <taxon>Alphaproteobacteria</taxon>
        <taxon>Acetobacterales</taxon>
        <taxon>Roseomonadaceae</taxon>
        <taxon>Muricoccus</taxon>
    </lineage>
</organism>
<keyword evidence="6 11" id="KW-0418">Kinase</keyword>
<feature type="domain" description="GAF" evidence="9">
    <location>
        <begin position="62"/>
        <end position="213"/>
    </location>
</feature>
<comment type="catalytic activity">
    <reaction evidence="1">
        <text>ATP + protein L-histidine = ADP + protein N-phospho-L-histidine.</text>
        <dbReference type="EC" id="2.7.13.3"/>
    </reaction>
</comment>
<evidence type="ECO:0000256" key="3">
    <source>
        <dbReference type="ARBA" id="ARBA00022553"/>
    </source>
</evidence>
<keyword evidence="12" id="KW-1185">Reference proteome</keyword>
<proteinExistence type="predicted"/>
<evidence type="ECO:0000256" key="8">
    <source>
        <dbReference type="SAM" id="MobiDB-lite"/>
    </source>
</evidence>
<dbReference type="RefSeq" id="WP_377054525.1">
    <property type="nucleotide sequence ID" value="NZ_JBHLVZ010000083.1"/>
</dbReference>
<evidence type="ECO:0000256" key="6">
    <source>
        <dbReference type="ARBA" id="ARBA00022777"/>
    </source>
</evidence>
<dbReference type="Pfam" id="PF01590">
    <property type="entry name" value="GAF"/>
    <property type="match status" value="1"/>
</dbReference>
<dbReference type="SMART" id="SM00387">
    <property type="entry name" value="HATPase_c"/>
    <property type="match status" value="1"/>
</dbReference>
<dbReference type="SUPFAM" id="SSF55874">
    <property type="entry name" value="ATPase domain of HSP90 chaperone/DNA topoisomerase II/histidine kinase"/>
    <property type="match status" value="1"/>
</dbReference>
<dbReference type="Proteomes" id="UP001589789">
    <property type="component" value="Unassembled WGS sequence"/>
</dbReference>
<dbReference type="InterPro" id="IPR011495">
    <property type="entry name" value="Sig_transdc_His_kin_sub2_dim/P"/>
</dbReference>
<evidence type="ECO:0000256" key="5">
    <source>
        <dbReference type="ARBA" id="ARBA00022741"/>
    </source>
</evidence>
<keyword evidence="5" id="KW-0547">Nucleotide-binding</keyword>
<dbReference type="InterPro" id="IPR029016">
    <property type="entry name" value="GAF-like_dom_sf"/>
</dbReference>
<evidence type="ECO:0000259" key="9">
    <source>
        <dbReference type="SMART" id="SM00065"/>
    </source>
</evidence>
<feature type="region of interest" description="Disordered" evidence="8">
    <location>
        <begin position="1"/>
        <end position="20"/>
    </location>
</feature>
<dbReference type="SMART" id="SM00065">
    <property type="entry name" value="GAF"/>
    <property type="match status" value="1"/>
</dbReference>
<keyword evidence="4 11" id="KW-0808">Transferase</keyword>
<evidence type="ECO:0000313" key="11">
    <source>
        <dbReference type="EMBL" id="MFC0388275.1"/>
    </source>
</evidence>
<evidence type="ECO:0000259" key="10">
    <source>
        <dbReference type="SMART" id="SM00387"/>
    </source>
</evidence>
<dbReference type="Pfam" id="PF02518">
    <property type="entry name" value="HATPase_c"/>
    <property type="match status" value="1"/>
</dbReference>
<dbReference type="SUPFAM" id="SSF55781">
    <property type="entry name" value="GAF domain-like"/>
    <property type="match status" value="1"/>
</dbReference>
<keyword evidence="7" id="KW-0067">ATP-binding</keyword>
<sequence length="418" mass="45943">MPAPLSGGTARAGQAGPTQQQNAFDACFRWIAERARMPEHDQMVKRQKVLADFGDFALQSGDLEEILQRACELIGEALGTDLAKILEVDSERQELLVRAGIGWSPGIVGRKRLPMSELSSETYSIAKGKPVVTRDISKEDCFEFPDFLKEHGAIAIVNVPIFLPGKEKKAYGLLQVDSREPRDFGEEDQEFLRTYATILGPVIDRLHKVHDLQAALDANRHLLKELQHRIKNHIGTIHSLVGIRRRAVRSEEARDELMAIGERIETLRLVHEQLYAAETADHLRVEPYMTRLAEGLCHMHGEQSGPVRLDISIADVEITPDAAVPLGLILNEFVTNSLKHAFDGQGGVIAIGIEPQAESRIRVRLSDNGKGLPTDPRPAAPGSGTGMKLIEGLGRQLGAEPVWSSTGGTALCLEFVPH</sequence>
<gene>
    <name evidence="11" type="ORF">ACFFIC_22445</name>
</gene>
<dbReference type="PANTHER" id="PTHR41523:SF8">
    <property type="entry name" value="ETHYLENE RESPONSE SENSOR PROTEIN"/>
    <property type="match status" value="1"/>
</dbReference>
<accession>A0ABV6IXE8</accession>
<comment type="caution">
    <text evidence="11">The sequence shown here is derived from an EMBL/GenBank/DDBJ whole genome shotgun (WGS) entry which is preliminary data.</text>
</comment>
<dbReference type="InterPro" id="IPR003594">
    <property type="entry name" value="HATPase_dom"/>
</dbReference>
<dbReference type="EC" id="2.7.13.3" evidence="2"/>
<dbReference type="InterPro" id="IPR003018">
    <property type="entry name" value="GAF"/>
</dbReference>